<dbReference type="Proteomes" id="UP001279734">
    <property type="component" value="Unassembled WGS sequence"/>
</dbReference>
<proteinExistence type="predicted"/>
<dbReference type="PANTHER" id="PTHR35121:SF2">
    <property type="entry name" value="SWIM-TYPE DOMAIN-CONTAINING PROTEIN"/>
    <property type="match status" value="1"/>
</dbReference>
<dbReference type="PANTHER" id="PTHR35121">
    <property type="entry name" value="HOMEODOMAIN PROTEIN 8, PUTATIVE-RELATED"/>
    <property type="match status" value="1"/>
</dbReference>
<accession>A0AAD3S5B8</accession>
<evidence type="ECO:0000313" key="2">
    <source>
        <dbReference type="Proteomes" id="UP001279734"/>
    </source>
</evidence>
<dbReference type="AlphaFoldDB" id="A0AAD3S5B8"/>
<keyword evidence="2" id="KW-1185">Reference proteome</keyword>
<organism evidence="1 2">
    <name type="scientific">Nepenthes gracilis</name>
    <name type="common">Slender pitcher plant</name>
    <dbReference type="NCBI Taxonomy" id="150966"/>
    <lineage>
        <taxon>Eukaryota</taxon>
        <taxon>Viridiplantae</taxon>
        <taxon>Streptophyta</taxon>
        <taxon>Embryophyta</taxon>
        <taxon>Tracheophyta</taxon>
        <taxon>Spermatophyta</taxon>
        <taxon>Magnoliopsida</taxon>
        <taxon>eudicotyledons</taxon>
        <taxon>Gunneridae</taxon>
        <taxon>Pentapetalae</taxon>
        <taxon>Caryophyllales</taxon>
        <taxon>Nepenthaceae</taxon>
        <taxon>Nepenthes</taxon>
    </lineage>
</organism>
<name>A0AAD3S5B8_NEPGR</name>
<gene>
    <name evidence="1" type="ORF">Nepgr_006439</name>
</gene>
<comment type="caution">
    <text evidence="1">The sequence shown here is derived from an EMBL/GenBank/DDBJ whole genome shotgun (WGS) entry which is preliminary data.</text>
</comment>
<dbReference type="EMBL" id="BSYO01000005">
    <property type="protein sequence ID" value="GMH04599.1"/>
    <property type="molecule type" value="Genomic_DNA"/>
</dbReference>
<protein>
    <submittedName>
        <fullName evidence="1">Uncharacterized protein</fullName>
    </submittedName>
</protein>
<sequence>MEATGAADSLLFRGVYEGSISSNHTEVQRRPYHRNCGCALHKSRGTSRCPHGFPSITNVVSYPIRRSRSDGCLALASSAAAAPMVALGVGKASLEICDEDDIFD</sequence>
<reference evidence="1" key="1">
    <citation type="submission" date="2023-05" db="EMBL/GenBank/DDBJ databases">
        <title>Nepenthes gracilis genome sequencing.</title>
        <authorList>
            <person name="Fukushima K."/>
        </authorList>
    </citation>
    <scope>NUCLEOTIDE SEQUENCE</scope>
    <source>
        <strain evidence="1">SING2019-196</strain>
    </source>
</reference>
<evidence type="ECO:0000313" key="1">
    <source>
        <dbReference type="EMBL" id="GMH04599.1"/>
    </source>
</evidence>